<gene>
    <name evidence="3" type="ORF">B5J93_06840</name>
</gene>
<dbReference type="NCBIfam" id="NF005085">
    <property type="entry name" value="PRK06520.1"/>
    <property type="match status" value="1"/>
</dbReference>
<comment type="caution">
    <text evidence="3">The sequence shown here is derived from an EMBL/GenBank/DDBJ whole genome shotgun (WGS) entry which is preliminary data.</text>
</comment>
<dbReference type="PANTHER" id="PTHR43844">
    <property type="entry name" value="METHIONINE SYNTHASE"/>
    <property type="match status" value="1"/>
</dbReference>
<proteinExistence type="predicted"/>
<dbReference type="PANTHER" id="PTHR43844:SF1">
    <property type="entry name" value="METHIONINE SYNTHASE"/>
    <property type="match status" value="1"/>
</dbReference>
<feature type="domain" description="Cobalamin-independent methionine synthase MetE C-terminal/archaeal" evidence="2">
    <location>
        <begin position="30"/>
        <end position="364"/>
    </location>
</feature>
<dbReference type="Proteomes" id="UP000190777">
    <property type="component" value="Unassembled WGS sequence"/>
</dbReference>
<name>A0ABX3NHJ0_9GAMM</name>
<dbReference type="CDD" id="cd03311">
    <property type="entry name" value="CIMS_C_terminal_like"/>
    <property type="match status" value="1"/>
</dbReference>
<feature type="region of interest" description="Disordered" evidence="1">
    <location>
        <begin position="1"/>
        <end position="21"/>
    </location>
</feature>
<protein>
    <submittedName>
        <fullName evidence="3">Methionine synthase</fullName>
    </submittedName>
</protein>
<organism evidence="3 4">
    <name type="scientific">Moraxella equi</name>
    <dbReference type="NCBI Taxonomy" id="60442"/>
    <lineage>
        <taxon>Bacteria</taxon>
        <taxon>Pseudomonadati</taxon>
        <taxon>Pseudomonadota</taxon>
        <taxon>Gammaproteobacteria</taxon>
        <taxon>Moraxellales</taxon>
        <taxon>Moraxellaceae</taxon>
        <taxon>Moraxella</taxon>
    </lineage>
</organism>
<dbReference type="Pfam" id="PF01717">
    <property type="entry name" value="Meth_synt_2"/>
    <property type="match status" value="1"/>
</dbReference>
<dbReference type="SUPFAM" id="SSF51726">
    <property type="entry name" value="UROD/MetE-like"/>
    <property type="match status" value="1"/>
</dbReference>
<evidence type="ECO:0000313" key="4">
    <source>
        <dbReference type="Proteomes" id="UP000190777"/>
    </source>
</evidence>
<dbReference type="Gene3D" id="3.20.20.210">
    <property type="match status" value="1"/>
</dbReference>
<evidence type="ECO:0000259" key="2">
    <source>
        <dbReference type="Pfam" id="PF01717"/>
    </source>
</evidence>
<evidence type="ECO:0000313" key="3">
    <source>
        <dbReference type="EMBL" id="OPH38158.1"/>
    </source>
</evidence>
<dbReference type="EMBL" id="MXAP01000065">
    <property type="protein sequence ID" value="OPH38158.1"/>
    <property type="molecule type" value="Genomic_DNA"/>
</dbReference>
<reference evidence="3 4" key="1">
    <citation type="submission" date="2017-03" db="EMBL/GenBank/DDBJ databases">
        <title>Draft genome sequence of Moraxella equi CCUG 4950T type strain.</title>
        <authorList>
            <person name="Salva-Serra F."/>
            <person name="Engstrom-Jakobsson H."/>
            <person name="Thorell K."/>
            <person name="Jaen-Luchoro D."/>
            <person name="Gonzales-Siles L."/>
            <person name="Karlsson R."/>
            <person name="Yazdan S."/>
            <person name="Boulund F."/>
            <person name="Johnning A."/>
            <person name="Engstrand L."/>
            <person name="Kristiansson E."/>
            <person name="Moore E."/>
        </authorList>
    </citation>
    <scope>NUCLEOTIDE SEQUENCE [LARGE SCALE GENOMIC DNA]</scope>
    <source>
        <strain evidence="3 4">CCUG 4950</strain>
    </source>
</reference>
<dbReference type="RefSeq" id="WP_079325709.1">
    <property type="nucleotide sequence ID" value="NZ_MXAP01000065.1"/>
</dbReference>
<keyword evidence="4" id="KW-1185">Reference proteome</keyword>
<sequence length="390" mass="44232">MFLTNPKRVSHEPTFPTAKPRNVAPYRNDVVGSFLRTETLMSAKAKLHAGEISQDEYDVILKDEIGKLVAKQKENGLHAVTDGEFSRVWWHLDFMAELDGVEWVETENFSVQFKDAKPKSYSVKIVDKIDFSDSHPFVKAYQILKDAAGATPTKFTIPSPSMLHLVACVRDVNYKPIELYQDESRLYNDIADAYIKAMHKFYDMGLRNLQLDDTSWGQFCALDKKAEFAERGIDFDKLAVDYVAMLNRIVDAKPADMQITMHICRGNFRSTWFSEGSYAPIAEVLFGTCRVDGFFLEYDSERAGDFAPLAHIKDQQVVLGLVTSKTGDLENKDDIIARIREATQYVDINQLCLSSQCGFASTEEGNILTEEAQWAKVKMIRQIADEVWGE</sequence>
<dbReference type="InterPro" id="IPR038071">
    <property type="entry name" value="UROD/MetE-like_sf"/>
</dbReference>
<evidence type="ECO:0000256" key="1">
    <source>
        <dbReference type="SAM" id="MobiDB-lite"/>
    </source>
</evidence>
<accession>A0ABX3NHJ0</accession>
<dbReference type="InterPro" id="IPR002629">
    <property type="entry name" value="Met_Synth_C/arc"/>
</dbReference>